<dbReference type="Gene3D" id="3.40.1000.10">
    <property type="entry name" value="Mog1/PsbP, alpha/beta/alpha sandwich"/>
    <property type="match status" value="1"/>
</dbReference>
<feature type="signal peptide" evidence="1">
    <location>
        <begin position="1"/>
        <end position="29"/>
    </location>
</feature>
<feature type="chain" id="PRO_5046099017" description="Copper amine oxidase-like N-terminal domain-containing protein" evidence="1">
    <location>
        <begin position="30"/>
        <end position="264"/>
    </location>
</feature>
<protein>
    <recommendedName>
        <fullName evidence="2">Copper amine oxidase-like N-terminal domain-containing protein</fullName>
    </recommendedName>
</protein>
<dbReference type="Proteomes" id="UP000838821">
    <property type="component" value="Unassembled WGS sequence"/>
</dbReference>
<dbReference type="InterPro" id="IPR036582">
    <property type="entry name" value="Mao_N_sf"/>
</dbReference>
<gene>
    <name evidence="3" type="ORF">PAECIP111891_02168</name>
</gene>
<evidence type="ECO:0000313" key="3">
    <source>
        <dbReference type="EMBL" id="CAH1202958.1"/>
    </source>
</evidence>
<name>A0ABM9C3F3_9BACL</name>
<evidence type="ECO:0000256" key="1">
    <source>
        <dbReference type="SAM" id="SignalP"/>
    </source>
</evidence>
<reference evidence="3" key="1">
    <citation type="submission" date="2022-01" db="EMBL/GenBank/DDBJ databases">
        <authorList>
            <person name="Criscuolo A."/>
        </authorList>
    </citation>
    <scope>NUCLEOTIDE SEQUENCE</scope>
    <source>
        <strain evidence="3">CIP111891</strain>
    </source>
</reference>
<sequence length="264" mass="29049">MKTFLKSKKAMFLGALAIFTLGNVSGVSASTTLKEITAYLDGGIRLVVNGLPFTAKDSDGKVLAPINYEGNTYLPLRSVAEATGMNVKWDEATRTATLGPLNQTNGEDFVLKAIDNSFQVTFPSTWTRNDTLLKRINPLFEVGAVNNSKNPAQFFAVTSEDKSGFSDELHVNGYGKLILDQMKEIAIVKNVKIISEKDIEINGLPSKQFEVTGIVNDSLNAAYLITFVESKSYFYQLMFWSAAKNIEDLESLTKIASTFKELSK</sequence>
<dbReference type="Pfam" id="PF07833">
    <property type="entry name" value="Cu_amine_oxidN1"/>
    <property type="match status" value="1"/>
</dbReference>
<evidence type="ECO:0000259" key="2">
    <source>
        <dbReference type="Pfam" id="PF07833"/>
    </source>
</evidence>
<proteinExistence type="predicted"/>
<dbReference type="EMBL" id="CAKMMW010000005">
    <property type="protein sequence ID" value="CAH1202958.1"/>
    <property type="molecule type" value="Genomic_DNA"/>
</dbReference>
<keyword evidence="4" id="KW-1185">Reference proteome</keyword>
<accession>A0ABM9C3F3</accession>
<keyword evidence="1" id="KW-0732">Signal</keyword>
<evidence type="ECO:0000313" key="4">
    <source>
        <dbReference type="Proteomes" id="UP000838821"/>
    </source>
</evidence>
<dbReference type="SUPFAM" id="SSF55383">
    <property type="entry name" value="Copper amine oxidase, domain N"/>
    <property type="match status" value="1"/>
</dbReference>
<comment type="caution">
    <text evidence="3">The sequence shown here is derived from an EMBL/GenBank/DDBJ whole genome shotgun (WGS) entry which is preliminary data.</text>
</comment>
<organism evidence="3 4">
    <name type="scientific">Paenibacillus allorhizoplanae</name>
    <dbReference type="NCBI Taxonomy" id="2905648"/>
    <lineage>
        <taxon>Bacteria</taxon>
        <taxon>Bacillati</taxon>
        <taxon>Bacillota</taxon>
        <taxon>Bacilli</taxon>
        <taxon>Bacillales</taxon>
        <taxon>Paenibacillaceae</taxon>
        <taxon>Paenibacillus</taxon>
    </lineage>
</organism>
<dbReference type="InterPro" id="IPR012854">
    <property type="entry name" value="Cu_amine_oxidase-like_N"/>
</dbReference>
<dbReference type="RefSeq" id="WP_236286998.1">
    <property type="nucleotide sequence ID" value="NZ_CAKMMW010000005.1"/>
</dbReference>
<feature type="domain" description="Copper amine oxidase-like N-terminal" evidence="2">
    <location>
        <begin position="64"/>
        <end position="98"/>
    </location>
</feature>